<feature type="transmembrane region" description="Helical" evidence="2">
    <location>
        <begin position="102"/>
        <end position="127"/>
    </location>
</feature>
<feature type="transmembrane region" description="Helical" evidence="2">
    <location>
        <begin position="202"/>
        <end position="220"/>
    </location>
</feature>
<keyword evidence="2" id="KW-1133">Transmembrane helix</keyword>
<feature type="region of interest" description="Disordered" evidence="1">
    <location>
        <begin position="326"/>
        <end position="376"/>
    </location>
</feature>
<dbReference type="Proteomes" id="UP000092445">
    <property type="component" value="Unassembled WGS sequence"/>
</dbReference>
<keyword evidence="2" id="KW-0472">Membrane</keyword>
<sequence>MNHLNVNAASGLTKPFKILRFWCLCAGSLGLFQSLAWIALCIVGILSYKCAIPVNVNLTYGSLLQTVYMEAYFKGNCTPLSYPKYDLTLLQTVQTVLDVKQILIWNCVYLAVAICWCMTSTWMLIIIKRDESETIIAAVSTWIAVMLSVIVMDFALAIIFSIDYNRFRQEADKFTPDDPKAALLFAGMIASMTMMILSFKGFVLWLINVAVLTYLIYFLMKITNNNKGESNWFASLIRKSSSNNLVIRPPIQAYKEDEKNNGVCQAFTNDGYEPDNNDKLDVPAASATHAATTRIRLNEEPLARAARVSANVSIMERRFFNIEAYQQYPPSTRPESSIPEETRSRPESPATLPPPDYTPPPTTKSNHSVHRNQRFS</sequence>
<dbReference type="EnsemblMetazoa" id="GPAI002614-RA">
    <property type="protein sequence ID" value="GPAI002614-PA"/>
    <property type="gene ID" value="GPAI002614"/>
</dbReference>
<proteinExistence type="predicted"/>
<evidence type="ECO:0000256" key="2">
    <source>
        <dbReference type="SAM" id="Phobius"/>
    </source>
</evidence>
<feature type="compositionally biased region" description="Pro residues" evidence="1">
    <location>
        <begin position="351"/>
        <end position="362"/>
    </location>
</feature>
<feature type="transmembrane region" description="Helical" evidence="2">
    <location>
        <begin position="21"/>
        <end position="48"/>
    </location>
</feature>
<reference evidence="4" key="1">
    <citation type="submission" date="2014-03" db="EMBL/GenBank/DDBJ databases">
        <authorList>
            <person name="Aksoy S."/>
            <person name="Warren W."/>
            <person name="Wilson R.K."/>
        </authorList>
    </citation>
    <scope>NUCLEOTIDE SEQUENCE [LARGE SCALE GENOMIC DNA]</scope>
    <source>
        <strain evidence="4">IAEA</strain>
    </source>
</reference>
<dbReference type="VEuPathDB" id="VectorBase:GPAI002614"/>
<keyword evidence="2" id="KW-0812">Transmembrane</keyword>
<evidence type="ECO:0000313" key="3">
    <source>
        <dbReference type="EnsemblMetazoa" id="GPAI002614-PA"/>
    </source>
</evidence>
<feature type="transmembrane region" description="Helical" evidence="2">
    <location>
        <begin position="139"/>
        <end position="161"/>
    </location>
</feature>
<protein>
    <submittedName>
        <fullName evidence="3">Uncharacterized protein</fullName>
    </submittedName>
</protein>
<feature type="compositionally biased region" description="Basic residues" evidence="1">
    <location>
        <begin position="367"/>
        <end position="376"/>
    </location>
</feature>
<dbReference type="AlphaFoldDB" id="A0A1A9Z3B6"/>
<keyword evidence="4" id="KW-1185">Reference proteome</keyword>
<reference evidence="3" key="2">
    <citation type="submission" date="2020-05" db="UniProtKB">
        <authorList>
            <consortium name="EnsemblMetazoa"/>
        </authorList>
    </citation>
    <scope>IDENTIFICATION</scope>
    <source>
        <strain evidence="3">IAEA</strain>
    </source>
</reference>
<accession>A0A1A9Z3B6</accession>
<organism evidence="3 4">
    <name type="scientific">Glossina pallidipes</name>
    <name type="common">Tsetse fly</name>
    <dbReference type="NCBI Taxonomy" id="7398"/>
    <lineage>
        <taxon>Eukaryota</taxon>
        <taxon>Metazoa</taxon>
        <taxon>Ecdysozoa</taxon>
        <taxon>Arthropoda</taxon>
        <taxon>Hexapoda</taxon>
        <taxon>Insecta</taxon>
        <taxon>Pterygota</taxon>
        <taxon>Neoptera</taxon>
        <taxon>Endopterygota</taxon>
        <taxon>Diptera</taxon>
        <taxon>Brachycera</taxon>
        <taxon>Muscomorpha</taxon>
        <taxon>Hippoboscoidea</taxon>
        <taxon>Glossinidae</taxon>
        <taxon>Glossina</taxon>
    </lineage>
</organism>
<feature type="transmembrane region" description="Helical" evidence="2">
    <location>
        <begin position="181"/>
        <end position="197"/>
    </location>
</feature>
<evidence type="ECO:0000313" key="4">
    <source>
        <dbReference type="Proteomes" id="UP000092445"/>
    </source>
</evidence>
<dbReference type="STRING" id="7398.A0A1A9Z3B6"/>
<evidence type="ECO:0000256" key="1">
    <source>
        <dbReference type="SAM" id="MobiDB-lite"/>
    </source>
</evidence>
<name>A0A1A9Z3B6_GLOPL</name>